<keyword evidence="2" id="KW-1185">Reference proteome</keyword>
<organism evidence="1 2">
    <name type="scientific">Caenorhabditis japonica</name>
    <dbReference type="NCBI Taxonomy" id="281687"/>
    <lineage>
        <taxon>Eukaryota</taxon>
        <taxon>Metazoa</taxon>
        <taxon>Ecdysozoa</taxon>
        <taxon>Nematoda</taxon>
        <taxon>Chromadorea</taxon>
        <taxon>Rhabditida</taxon>
        <taxon>Rhabditina</taxon>
        <taxon>Rhabditomorpha</taxon>
        <taxon>Rhabditoidea</taxon>
        <taxon>Rhabditidae</taxon>
        <taxon>Peloderinae</taxon>
        <taxon>Caenorhabditis</taxon>
    </lineage>
</organism>
<dbReference type="Gene3D" id="3.40.50.1820">
    <property type="entry name" value="alpha/beta hydrolase"/>
    <property type="match status" value="1"/>
</dbReference>
<reference evidence="1" key="2">
    <citation type="submission" date="2022-06" db="UniProtKB">
        <authorList>
            <consortium name="EnsemblMetazoa"/>
        </authorList>
    </citation>
    <scope>IDENTIFICATION</scope>
    <source>
        <strain evidence="1">DF5081</strain>
    </source>
</reference>
<evidence type="ECO:0000313" key="1">
    <source>
        <dbReference type="EnsemblMetazoa" id="CJA38605.1"/>
    </source>
</evidence>
<dbReference type="PANTHER" id="PTHR47533">
    <property type="entry name" value="PROTEIN CBG21859"/>
    <property type="match status" value="1"/>
</dbReference>
<dbReference type="InterPro" id="IPR010463">
    <property type="entry name" value="DUF1057"/>
</dbReference>
<protein>
    <submittedName>
        <fullName evidence="1">Uncharacterized protein</fullName>
    </submittedName>
</protein>
<evidence type="ECO:0000313" key="2">
    <source>
        <dbReference type="Proteomes" id="UP000005237"/>
    </source>
</evidence>
<dbReference type="EnsemblMetazoa" id="CJA38605.1">
    <property type="protein sequence ID" value="CJA38605.1"/>
    <property type="gene ID" value="WBGene00214452"/>
</dbReference>
<dbReference type="Proteomes" id="UP000005237">
    <property type="component" value="Unassembled WGS sequence"/>
</dbReference>
<dbReference type="PANTHER" id="PTHR47533:SF6">
    <property type="entry name" value="PROTEIN CBG08091"/>
    <property type="match status" value="1"/>
</dbReference>
<name>A0A8R1IUH8_CAEJA</name>
<sequence>MILGGVLELRLHFKSILYQTRLVATARNIKNKDNYFDLNSLIKRIRVTYKTGNELQNSTTIISNYVDTGITSNTKGTVVTISGSPGSHNDFKYMKSFFEKKNIRMICTNWPGSEYVTGGLNDTLTNIERNSYLENFMKILNLHEENKLVLIGHSRGAENALKIASNLSVGKSHYFQ</sequence>
<dbReference type="Pfam" id="PF06342">
    <property type="entry name" value="DUF1057"/>
    <property type="match status" value="1"/>
</dbReference>
<reference evidence="2" key="1">
    <citation type="submission" date="2010-08" db="EMBL/GenBank/DDBJ databases">
        <authorList>
            <consortium name="Caenorhabditis japonica Sequencing Consortium"/>
            <person name="Wilson R.K."/>
        </authorList>
    </citation>
    <scope>NUCLEOTIDE SEQUENCE [LARGE SCALE GENOMIC DNA]</scope>
    <source>
        <strain evidence="2">DF5081</strain>
    </source>
</reference>
<dbReference type="AlphaFoldDB" id="A0A8R1IUH8"/>
<accession>A0A8R1IUH8</accession>
<dbReference type="InterPro" id="IPR029058">
    <property type="entry name" value="AB_hydrolase_fold"/>
</dbReference>
<proteinExistence type="predicted"/>
<dbReference type="SUPFAM" id="SSF53474">
    <property type="entry name" value="alpha/beta-Hydrolases"/>
    <property type="match status" value="1"/>
</dbReference>